<keyword evidence="3" id="KW-1185">Reference proteome</keyword>
<feature type="region of interest" description="Disordered" evidence="1">
    <location>
        <begin position="15"/>
        <end position="48"/>
    </location>
</feature>
<dbReference type="EMBL" id="NITV01000003">
    <property type="protein sequence ID" value="PDO88115.1"/>
    <property type="molecule type" value="Genomic_DNA"/>
</dbReference>
<organism evidence="2 3">
    <name type="scientific">Kosakonia pseudosacchari</name>
    <dbReference type="NCBI Taxonomy" id="1646340"/>
    <lineage>
        <taxon>Bacteria</taxon>
        <taxon>Pseudomonadati</taxon>
        <taxon>Pseudomonadota</taxon>
        <taxon>Gammaproteobacteria</taxon>
        <taxon>Enterobacterales</taxon>
        <taxon>Enterobacteriaceae</taxon>
        <taxon>Kosakonia</taxon>
    </lineage>
</organism>
<sequence>MFCSDDSIMRLGLRLNKNPDAQLPPTELGSGHSNNRHDEHNDGCLSHENSFAGDNCQKSIV</sequence>
<dbReference type="Proteomes" id="UP000219642">
    <property type="component" value="Unassembled WGS sequence"/>
</dbReference>
<name>A0ABX4ISY4_9ENTR</name>
<proteinExistence type="predicted"/>
<evidence type="ECO:0000313" key="2">
    <source>
        <dbReference type="EMBL" id="PDO88115.1"/>
    </source>
</evidence>
<gene>
    <name evidence="2" type="ORF">BK796_05915</name>
</gene>
<protein>
    <submittedName>
        <fullName evidence="2">Uncharacterized protein</fullName>
    </submittedName>
</protein>
<evidence type="ECO:0000256" key="1">
    <source>
        <dbReference type="SAM" id="MobiDB-lite"/>
    </source>
</evidence>
<reference evidence="2 3" key="1">
    <citation type="submission" date="2017-06" db="EMBL/GenBank/DDBJ databases">
        <title>Draft genome sequence of nitrogen-fixing Kosakonia pseudosacchari strain NN143 isolated from sugarcane roots.</title>
        <authorList>
            <person name="Li Y."/>
            <person name="Li S."/>
            <person name="Lin L."/>
            <person name="Wu X."/>
            <person name="Yang L."/>
            <person name="Li Y."/>
            <person name="An Q."/>
        </authorList>
    </citation>
    <scope>NUCLEOTIDE SEQUENCE [LARGE SCALE GENOMIC DNA]</scope>
    <source>
        <strain evidence="2 3">NN143</strain>
    </source>
</reference>
<evidence type="ECO:0000313" key="3">
    <source>
        <dbReference type="Proteomes" id="UP000219642"/>
    </source>
</evidence>
<accession>A0ABX4ISY4</accession>
<comment type="caution">
    <text evidence="2">The sequence shown here is derived from an EMBL/GenBank/DDBJ whole genome shotgun (WGS) entry which is preliminary data.</text>
</comment>